<organism evidence="3 4">
    <name type="scientific">Actinoplanes ianthinogenes</name>
    <dbReference type="NCBI Taxonomy" id="122358"/>
    <lineage>
        <taxon>Bacteria</taxon>
        <taxon>Bacillati</taxon>
        <taxon>Actinomycetota</taxon>
        <taxon>Actinomycetes</taxon>
        <taxon>Micromonosporales</taxon>
        <taxon>Micromonosporaceae</taxon>
        <taxon>Actinoplanes</taxon>
    </lineage>
</organism>
<proteinExistence type="predicted"/>
<keyword evidence="2" id="KW-0472">Membrane</keyword>
<accession>A0ABM7LVE7</accession>
<keyword evidence="2" id="KW-0812">Transmembrane</keyword>
<name>A0ABM7LVE7_9ACTN</name>
<keyword evidence="2" id="KW-1133">Transmembrane helix</keyword>
<feature type="compositionally biased region" description="Low complexity" evidence="1">
    <location>
        <begin position="52"/>
        <end position="73"/>
    </location>
</feature>
<dbReference type="EMBL" id="AP023356">
    <property type="protein sequence ID" value="BCJ43252.1"/>
    <property type="molecule type" value="Genomic_DNA"/>
</dbReference>
<feature type="transmembrane region" description="Helical" evidence="2">
    <location>
        <begin position="21"/>
        <end position="38"/>
    </location>
</feature>
<protein>
    <recommendedName>
        <fullName evidence="5">Intracellular proteinase inhibitor BsuPI domain-containing protein</fullName>
    </recommendedName>
</protein>
<dbReference type="Proteomes" id="UP000676967">
    <property type="component" value="Chromosome"/>
</dbReference>
<evidence type="ECO:0008006" key="5">
    <source>
        <dbReference type="Google" id="ProtNLM"/>
    </source>
</evidence>
<evidence type="ECO:0000313" key="3">
    <source>
        <dbReference type="EMBL" id="BCJ43252.1"/>
    </source>
</evidence>
<feature type="compositionally biased region" description="Low complexity" evidence="1">
    <location>
        <begin position="109"/>
        <end position="123"/>
    </location>
</feature>
<gene>
    <name evidence="3" type="ORF">Aiant_39090</name>
</gene>
<keyword evidence="4" id="KW-1185">Reference proteome</keyword>
<evidence type="ECO:0000256" key="1">
    <source>
        <dbReference type="SAM" id="MobiDB-lite"/>
    </source>
</evidence>
<evidence type="ECO:0000313" key="4">
    <source>
        <dbReference type="Proteomes" id="UP000676967"/>
    </source>
</evidence>
<sequence length="258" mass="26530">MGHIMRATVGPLPPAVYWRRRAVVLGALLLGIIVWFVACSHEDDKTPNTKNASSSLPTPAPAKTSATASPAPSGLLDSAPPGGQSYPDPDAVQSQGTLPGGDGSGLLPTTGSINGTGSNTNVNEPADGSCADAEMLVTPVPAATTIKRGVPLAITLKIKNVGTRTCTRDVGADPQELYLDQGAQKVWSSDKCSTAKGSDVQSFAPGAEREWNITWNGRQSSACSGSVAAGPAPEAGQYQLRGRLDQILSKPVTLTITA</sequence>
<evidence type="ECO:0000256" key="2">
    <source>
        <dbReference type="SAM" id="Phobius"/>
    </source>
</evidence>
<reference evidence="3 4" key="1">
    <citation type="submission" date="2020-08" db="EMBL/GenBank/DDBJ databases">
        <title>Whole genome shotgun sequence of Actinoplanes ianthinogenes NBRC 13996.</title>
        <authorList>
            <person name="Komaki H."/>
            <person name="Tamura T."/>
        </authorList>
    </citation>
    <scope>NUCLEOTIDE SEQUENCE [LARGE SCALE GENOMIC DNA]</scope>
    <source>
        <strain evidence="3 4">NBRC 13996</strain>
    </source>
</reference>
<feature type="region of interest" description="Disordered" evidence="1">
    <location>
        <begin position="44"/>
        <end position="127"/>
    </location>
</feature>